<reference evidence="3" key="2">
    <citation type="submission" date="2022-03" db="EMBL/GenBank/DDBJ databases">
        <title>Draft title - Genomic analysis of global carrot germplasm unveils the trajectory of domestication and the origin of high carotenoid orange carrot.</title>
        <authorList>
            <person name="Iorizzo M."/>
            <person name="Ellison S."/>
            <person name="Senalik D."/>
            <person name="Macko-Podgorni A."/>
            <person name="Grzebelus D."/>
            <person name="Bostan H."/>
            <person name="Rolling W."/>
            <person name="Curaba J."/>
            <person name="Simon P."/>
        </authorList>
    </citation>
    <scope>NUCLEOTIDE SEQUENCE</scope>
    <source>
        <tissue evidence="3">Leaf</tissue>
    </source>
</reference>
<organism evidence="2">
    <name type="scientific">Daucus carota subsp. sativus</name>
    <name type="common">Carrot</name>
    <dbReference type="NCBI Taxonomy" id="79200"/>
    <lineage>
        <taxon>Eukaryota</taxon>
        <taxon>Viridiplantae</taxon>
        <taxon>Streptophyta</taxon>
        <taxon>Embryophyta</taxon>
        <taxon>Tracheophyta</taxon>
        <taxon>Spermatophyta</taxon>
        <taxon>Magnoliopsida</taxon>
        <taxon>eudicotyledons</taxon>
        <taxon>Gunneridae</taxon>
        <taxon>Pentapetalae</taxon>
        <taxon>asterids</taxon>
        <taxon>campanulids</taxon>
        <taxon>Apiales</taxon>
        <taxon>Apiaceae</taxon>
        <taxon>Apioideae</taxon>
        <taxon>Scandiceae</taxon>
        <taxon>Daucinae</taxon>
        <taxon>Daucus</taxon>
        <taxon>Daucus sect. Daucus</taxon>
    </lineage>
</organism>
<dbReference type="GO" id="GO:0070300">
    <property type="term" value="F:phosphatidic acid binding"/>
    <property type="evidence" value="ECO:0007669"/>
    <property type="project" value="InterPro"/>
</dbReference>
<dbReference type="Gramene" id="KZN11511">
    <property type="protein sequence ID" value="KZN11511"/>
    <property type="gene ID" value="DCAR_004167"/>
</dbReference>
<evidence type="ECO:0000313" key="2">
    <source>
        <dbReference type="EMBL" id="KZN11511.1"/>
    </source>
</evidence>
<dbReference type="EMBL" id="CP093343">
    <property type="protein sequence ID" value="WOG85260.1"/>
    <property type="molecule type" value="Genomic_DNA"/>
</dbReference>
<dbReference type="AlphaFoldDB" id="A0A166IUP5"/>
<evidence type="ECO:0000256" key="1">
    <source>
        <dbReference type="SAM" id="MobiDB-lite"/>
    </source>
</evidence>
<dbReference type="InterPro" id="IPR038943">
    <property type="entry name" value="PLDrp1-like"/>
</dbReference>
<dbReference type="KEGG" id="dcr:108224132"/>
<evidence type="ECO:0000313" key="4">
    <source>
        <dbReference type="Proteomes" id="UP000077755"/>
    </source>
</evidence>
<feature type="compositionally biased region" description="Polar residues" evidence="1">
    <location>
        <begin position="208"/>
        <end position="218"/>
    </location>
</feature>
<evidence type="ECO:0000313" key="3">
    <source>
        <dbReference type="EMBL" id="WOG85260.1"/>
    </source>
</evidence>
<protein>
    <submittedName>
        <fullName evidence="2">Uncharacterized protein</fullName>
    </submittedName>
</protein>
<dbReference type="STRING" id="79200.A0A166IUP5"/>
<gene>
    <name evidence="2" type="ORF">DCAR_004167</name>
    <name evidence="3" type="ORF">DCAR_0104448</name>
</gene>
<dbReference type="OrthoDB" id="768992at2759"/>
<dbReference type="EMBL" id="LNRQ01000001">
    <property type="protein sequence ID" value="KZN11511.1"/>
    <property type="molecule type" value="Genomic_DNA"/>
</dbReference>
<feature type="region of interest" description="Disordered" evidence="1">
    <location>
        <begin position="174"/>
        <end position="225"/>
    </location>
</feature>
<sequence length="391" mass="43985">MAYYNSNYWDGYTGEYQDSSYNSHDVVPFHFSQSYSDFEPQTNYYNDSITYDASNQVEYSGFYDPCLVNCSGMNYSMHSFTEPAVVEYDPPTYQTQYFISYKTVTFNESNNEVYDPTPYDGIYDEYDPTPYDGGYDQTVTYGKPLPPSDQICYPRSSTSPAGLSLEGFSYNSIPSPYGDHDSGSSSTTKALEDGKSADGGGGKESNAENEGTLVTSTNFDEEKESNGELEIALVENYDTGNGRDIEGFNSGHDYPWIYYDYGYGDGRIEGYEKYGYDKQVVAQTQHGYGSDGVMNYCESILGYWPCLAKKNKKTNELAQENGNTKGGSNLPKETDLCKTAAEYIFGSSVGCGEASDRDGIESYYRQQPCYGQEMYYEKCDENSWIQKFNIF</sequence>
<proteinExistence type="predicted"/>
<dbReference type="PANTHER" id="PTHR33971">
    <property type="entry name" value="OS06G0232000 PROTEIN"/>
    <property type="match status" value="1"/>
</dbReference>
<dbReference type="Proteomes" id="UP000077755">
    <property type="component" value="Chromosome 1"/>
</dbReference>
<keyword evidence="4" id="KW-1185">Reference proteome</keyword>
<reference evidence="2" key="1">
    <citation type="journal article" date="2016" name="Nat. Genet.">
        <title>A high-quality carrot genome assembly provides new insights into carotenoid accumulation and asterid genome evolution.</title>
        <authorList>
            <person name="Iorizzo M."/>
            <person name="Ellison S."/>
            <person name="Senalik D."/>
            <person name="Zeng P."/>
            <person name="Satapoomin P."/>
            <person name="Huang J."/>
            <person name="Bowman M."/>
            <person name="Iovene M."/>
            <person name="Sanseverino W."/>
            <person name="Cavagnaro P."/>
            <person name="Yildiz M."/>
            <person name="Macko-Podgorni A."/>
            <person name="Moranska E."/>
            <person name="Grzebelus E."/>
            <person name="Grzebelus D."/>
            <person name="Ashrafi H."/>
            <person name="Zheng Z."/>
            <person name="Cheng S."/>
            <person name="Spooner D."/>
            <person name="Van Deynze A."/>
            <person name="Simon P."/>
        </authorList>
    </citation>
    <scope>NUCLEOTIDE SEQUENCE [LARGE SCALE GENOMIC DNA]</scope>
    <source>
        <tissue evidence="2">Leaf</tissue>
    </source>
</reference>
<accession>A0A166IUP5</accession>
<name>A0A166IUP5_DAUCS</name>
<dbReference type="OMA" id="EICYPRS"/>
<dbReference type="PANTHER" id="PTHR33971:SF3">
    <property type="entry name" value="UBIQUITIN CARBOXYL-TERMINAL HYDROLASE 36"/>
    <property type="match status" value="1"/>
</dbReference>